<dbReference type="GO" id="GO:0097352">
    <property type="term" value="P:autophagosome maturation"/>
    <property type="evidence" value="ECO:0007669"/>
    <property type="project" value="TreeGrafter"/>
</dbReference>
<dbReference type="GO" id="GO:0019776">
    <property type="term" value="F:Atg8-family ligase activity"/>
    <property type="evidence" value="ECO:0007669"/>
    <property type="project" value="TreeGrafter"/>
</dbReference>
<dbReference type="AlphaFoldDB" id="A0AAE9WEC1"/>
<dbReference type="GO" id="GO:0000421">
    <property type="term" value="C:autophagosome membrane"/>
    <property type="evidence" value="ECO:0007669"/>
    <property type="project" value="TreeGrafter"/>
</dbReference>
<dbReference type="PANTHER" id="PTHR13385:SF0">
    <property type="entry name" value="UBIQUITIN-LIKE PROTEIN ATG12"/>
    <property type="match status" value="1"/>
</dbReference>
<dbReference type="Gene3D" id="3.10.20.90">
    <property type="entry name" value="Phosphatidylinositol 3-kinase Catalytic Subunit, Chain A, domain 1"/>
    <property type="match status" value="1"/>
</dbReference>
<dbReference type="SUPFAM" id="SSF54236">
    <property type="entry name" value="Ubiquitin-like"/>
    <property type="match status" value="1"/>
</dbReference>
<dbReference type="GO" id="GO:0000422">
    <property type="term" value="P:autophagy of mitochondrion"/>
    <property type="evidence" value="ECO:0007669"/>
    <property type="project" value="TreeGrafter"/>
</dbReference>
<dbReference type="GO" id="GO:0061723">
    <property type="term" value="P:glycophagy"/>
    <property type="evidence" value="ECO:0007669"/>
    <property type="project" value="TreeGrafter"/>
</dbReference>
<dbReference type="CDD" id="cd01612">
    <property type="entry name" value="Ubl_ATG12"/>
    <property type="match status" value="1"/>
</dbReference>
<comment type="subunit">
    <text evidence="2 7">Forms a conjugate with ATG5.</text>
</comment>
<evidence type="ECO:0000256" key="1">
    <source>
        <dbReference type="ARBA" id="ARBA00007778"/>
    </source>
</evidence>
<dbReference type="Pfam" id="PF04110">
    <property type="entry name" value="APG12"/>
    <property type="match status" value="1"/>
</dbReference>
<proteinExistence type="inferred from homology"/>
<dbReference type="GeneID" id="80876215"/>
<evidence type="ECO:0000313" key="9">
    <source>
        <dbReference type="Proteomes" id="UP001212411"/>
    </source>
</evidence>
<evidence type="ECO:0000256" key="2">
    <source>
        <dbReference type="ARBA" id="ARBA00011288"/>
    </source>
</evidence>
<evidence type="ECO:0000256" key="4">
    <source>
        <dbReference type="ARBA" id="ARBA00022499"/>
    </source>
</evidence>
<dbReference type="GO" id="GO:0000045">
    <property type="term" value="P:autophagosome assembly"/>
    <property type="evidence" value="ECO:0007669"/>
    <property type="project" value="InterPro"/>
</dbReference>
<dbReference type="KEGG" id="som:SOMG_02735"/>
<dbReference type="Proteomes" id="UP001212411">
    <property type="component" value="Chromosome 2"/>
</dbReference>
<evidence type="ECO:0000256" key="7">
    <source>
        <dbReference type="RuleBase" id="RU361201"/>
    </source>
</evidence>
<dbReference type="GO" id="GO:0034727">
    <property type="term" value="P:piecemeal microautophagy of the nucleus"/>
    <property type="evidence" value="ECO:0007669"/>
    <property type="project" value="TreeGrafter"/>
</dbReference>
<keyword evidence="6 7" id="KW-0072">Autophagy</keyword>
<dbReference type="InterPro" id="IPR007242">
    <property type="entry name" value="Atg12"/>
</dbReference>
<evidence type="ECO:0000256" key="3">
    <source>
        <dbReference type="ARBA" id="ARBA00015875"/>
    </source>
</evidence>
<dbReference type="GO" id="GO:0015031">
    <property type="term" value="P:protein transport"/>
    <property type="evidence" value="ECO:0007669"/>
    <property type="project" value="UniProtKB-KW"/>
</dbReference>
<dbReference type="EMBL" id="CP115612">
    <property type="protein sequence ID" value="WBW74290.1"/>
    <property type="molecule type" value="Genomic_DNA"/>
</dbReference>
<accession>A0AAE9WEC1</accession>
<gene>
    <name evidence="8" type="primary">atg12</name>
    <name evidence="8" type="ORF">SOMG_02735</name>
</gene>
<keyword evidence="4 7" id="KW-1017">Isopeptide bond</keyword>
<keyword evidence="5 7" id="KW-0833">Ubl conjugation pathway</keyword>
<evidence type="ECO:0000256" key="6">
    <source>
        <dbReference type="ARBA" id="ARBA00023006"/>
    </source>
</evidence>
<name>A0AAE9WEC1_9SCHI</name>
<evidence type="ECO:0000313" key="8">
    <source>
        <dbReference type="EMBL" id="WBW74290.1"/>
    </source>
</evidence>
<protein>
    <recommendedName>
        <fullName evidence="3 7">Ubiquitin-like protein ATG12</fullName>
    </recommendedName>
</protein>
<reference evidence="8 9" key="1">
    <citation type="journal article" date="2023" name="G3 (Bethesda)">
        <title>A high-quality reference genome for the fission yeast Schizosaccharomyces osmophilus.</title>
        <authorList>
            <person name="Jia G.S."/>
            <person name="Zhang W.C."/>
            <person name="Liang Y."/>
            <person name="Liu X.H."/>
            <person name="Rhind N."/>
            <person name="Pidoux A."/>
            <person name="Brysch-Herzberg M."/>
            <person name="Du L.L."/>
        </authorList>
    </citation>
    <scope>NUCLEOTIDE SEQUENCE [LARGE SCALE GENOMIC DNA]</scope>
    <source>
        <strain evidence="8 9">CBS 15793</strain>
    </source>
</reference>
<keyword evidence="7" id="KW-0472">Membrane</keyword>
<comment type="function">
    <text evidence="7">Ubiquitin-like protein involved in cytoplasm to vacuole transport (Cvt), autophagy vesicles formation, mitophagy, and nucleophagy.</text>
</comment>
<keyword evidence="7" id="KW-0653">Protein transport</keyword>
<keyword evidence="7" id="KW-0813">Transport</keyword>
<dbReference type="GO" id="GO:0034274">
    <property type="term" value="C:Atg12-Atg5-Atg16 complex"/>
    <property type="evidence" value="ECO:0007669"/>
    <property type="project" value="TreeGrafter"/>
</dbReference>
<comment type="similarity">
    <text evidence="1 7">Belongs to the ATG12 family.</text>
</comment>
<dbReference type="RefSeq" id="XP_056038533.1">
    <property type="nucleotide sequence ID" value="XM_056181526.1"/>
</dbReference>
<keyword evidence="9" id="KW-1185">Reference proteome</keyword>
<comment type="subcellular location">
    <subcellularLocation>
        <location evidence="7">Preautophagosomal structure membrane</location>
        <topology evidence="7">Peripheral membrane protein</topology>
    </subcellularLocation>
</comment>
<sequence>MASSSNAVEDRLSKKLESLHTGEETNHLQEKVNEIISSYNEKENRKVNLRFKAIGRTPLLRKNVFAINASHRFDKVIRFLKKELSLQPDSSLLLYVNYCFAPAPDEIIGNLYDNFSIDGYLLIYYCVNVAFG</sequence>
<dbReference type="GO" id="GO:0034045">
    <property type="term" value="C:phagophore assembly site membrane"/>
    <property type="evidence" value="ECO:0007669"/>
    <property type="project" value="UniProtKB-SubCell"/>
</dbReference>
<evidence type="ECO:0000256" key="5">
    <source>
        <dbReference type="ARBA" id="ARBA00022786"/>
    </source>
</evidence>
<dbReference type="PANTHER" id="PTHR13385">
    <property type="entry name" value="AUTOPHAGY PROTEIN 12"/>
    <property type="match status" value="1"/>
</dbReference>
<dbReference type="InterPro" id="IPR029071">
    <property type="entry name" value="Ubiquitin-like_domsf"/>
</dbReference>
<organism evidence="8 9">
    <name type="scientific">Schizosaccharomyces osmophilus</name>
    <dbReference type="NCBI Taxonomy" id="2545709"/>
    <lineage>
        <taxon>Eukaryota</taxon>
        <taxon>Fungi</taxon>
        <taxon>Dikarya</taxon>
        <taxon>Ascomycota</taxon>
        <taxon>Taphrinomycotina</taxon>
        <taxon>Schizosaccharomycetes</taxon>
        <taxon>Schizosaccharomycetales</taxon>
        <taxon>Schizosaccharomycetaceae</taxon>
        <taxon>Schizosaccharomyces</taxon>
    </lineage>
</organism>
<dbReference type="FunFam" id="3.10.20.90:FF:000150">
    <property type="entry name" value="Ubiquitin-like protein ATG12"/>
    <property type="match status" value="1"/>
</dbReference>